<dbReference type="EMBL" id="JASBNA010000007">
    <property type="protein sequence ID" value="KAK7689863.1"/>
    <property type="molecule type" value="Genomic_DNA"/>
</dbReference>
<organism evidence="3 4">
    <name type="scientific">Cerrena zonata</name>
    <dbReference type="NCBI Taxonomy" id="2478898"/>
    <lineage>
        <taxon>Eukaryota</taxon>
        <taxon>Fungi</taxon>
        <taxon>Dikarya</taxon>
        <taxon>Basidiomycota</taxon>
        <taxon>Agaricomycotina</taxon>
        <taxon>Agaricomycetes</taxon>
        <taxon>Polyporales</taxon>
        <taxon>Cerrenaceae</taxon>
        <taxon>Cerrena</taxon>
    </lineage>
</organism>
<accession>A0AAW0G8U9</accession>
<name>A0AAW0G8U9_9APHY</name>
<dbReference type="SUPFAM" id="SSF48464">
    <property type="entry name" value="ENTH/VHS domain"/>
    <property type="match status" value="1"/>
</dbReference>
<dbReference type="Pfam" id="PF01417">
    <property type="entry name" value="ENTH"/>
    <property type="match status" value="1"/>
</dbReference>
<dbReference type="GO" id="GO:0005886">
    <property type="term" value="C:plasma membrane"/>
    <property type="evidence" value="ECO:0007669"/>
    <property type="project" value="TreeGrafter"/>
</dbReference>
<feature type="domain" description="ENTH" evidence="2">
    <location>
        <begin position="1"/>
        <end position="101"/>
    </location>
</feature>
<feature type="region of interest" description="Disordered" evidence="1">
    <location>
        <begin position="377"/>
        <end position="485"/>
    </location>
</feature>
<dbReference type="GO" id="GO:0006897">
    <property type="term" value="P:endocytosis"/>
    <property type="evidence" value="ECO:0007669"/>
    <property type="project" value="TreeGrafter"/>
</dbReference>
<dbReference type="InterPro" id="IPR008942">
    <property type="entry name" value="ENTH_VHS"/>
</dbReference>
<feature type="region of interest" description="Disordered" evidence="1">
    <location>
        <begin position="171"/>
        <end position="233"/>
    </location>
</feature>
<comment type="caution">
    <text evidence="3">The sequence shown here is derived from an EMBL/GenBank/DDBJ whole genome shotgun (WGS) entry which is preliminary data.</text>
</comment>
<dbReference type="GO" id="GO:0005768">
    <property type="term" value="C:endosome"/>
    <property type="evidence" value="ECO:0007669"/>
    <property type="project" value="TreeGrafter"/>
</dbReference>
<evidence type="ECO:0000313" key="4">
    <source>
        <dbReference type="Proteomes" id="UP001385951"/>
    </source>
</evidence>
<sequence length="485" mass="50389">MLRPRSQNFNEIMPSIYARFMEKEAKQWRQIYKALQLLEYLVKNGSERVVDDARSHIATIKMLRNFYYIDEKGKDQGINVRNRSRELVELLGDVDKIRTERRKAKANKNKYIGTGNDAMSFTSGGSRYGGFGSDSLGYDGGSSSGYGSGGGGGSGGYGDNYSGNYDSYSGGGSGGGGSSGGFRDSSSRRTYDEYEAGDDDTVASRRSNSISTAAHTATPVRSNTAPTPAAVAKKPEPAPIVDLLGMDDDDFSAPVAAPPPAINTAIPAATASLDNDDEFGGFQDAHSPPPASNSFFGAPAVPHAAVPLAAPLAPQTQSMSLPMQPQVPVHANNNFFNVLAPTTTASPPPMNIGMNRAGSYMTPTAVPKQANLFSSGSLAPTLAPTRSAPGTTVSTPSTAKPASAGGFDDLWKMSLGAGGGSSAARTSTPPAQSKSIKDLEREKAQAGIWGQGQNKPPMGAGFGAFGASSSAAPPSSGNGIDDLLF</sequence>
<dbReference type="GO" id="GO:0006895">
    <property type="term" value="P:Golgi to endosome transport"/>
    <property type="evidence" value="ECO:0007669"/>
    <property type="project" value="TreeGrafter"/>
</dbReference>
<protein>
    <recommendedName>
        <fullName evidence="2">ENTH domain-containing protein</fullName>
    </recommendedName>
</protein>
<feature type="compositionally biased region" description="Gly residues" evidence="1">
    <location>
        <begin position="171"/>
        <end position="180"/>
    </location>
</feature>
<dbReference type="Proteomes" id="UP001385951">
    <property type="component" value="Unassembled WGS sequence"/>
</dbReference>
<dbReference type="PROSITE" id="PS50942">
    <property type="entry name" value="ENTH"/>
    <property type="match status" value="1"/>
</dbReference>
<proteinExistence type="predicted"/>
<keyword evidence="4" id="KW-1185">Reference proteome</keyword>
<dbReference type="GO" id="GO:0005543">
    <property type="term" value="F:phospholipid binding"/>
    <property type="evidence" value="ECO:0007669"/>
    <property type="project" value="TreeGrafter"/>
</dbReference>
<reference evidence="3 4" key="1">
    <citation type="submission" date="2022-09" db="EMBL/GenBank/DDBJ databases">
        <authorList>
            <person name="Palmer J.M."/>
        </authorList>
    </citation>
    <scope>NUCLEOTIDE SEQUENCE [LARGE SCALE GENOMIC DNA]</scope>
    <source>
        <strain evidence="3 4">DSM 7382</strain>
    </source>
</reference>
<feature type="compositionally biased region" description="Low complexity" evidence="1">
    <location>
        <begin position="465"/>
        <end position="477"/>
    </location>
</feature>
<evidence type="ECO:0000256" key="1">
    <source>
        <dbReference type="SAM" id="MobiDB-lite"/>
    </source>
</evidence>
<dbReference type="FunFam" id="1.25.40.90:FF:000006">
    <property type="entry name" value="Clathrin interactor 1"/>
    <property type="match status" value="1"/>
</dbReference>
<feature type="compositionally biased region" description="Basic and acidic residues" evidence="1">
    <location>
        <begin position="435"/>
        <end position="444"/>
    </location>
</feature>
<dbReference type="AlphaFoldDB" id="A0AAW0G8U9"/>
<dbReference type="SMART" id="SM00273">
    <property type="entry name" value="ENTH"/>
    <property type="match status" value="1"/>
</dbReference>
<gene>
    <name evidence="3" type="ORF">QCA50_006502</name>
</gene>
<feature type="compositionally biased region" description="Polar residues" evidence="1">
    <location>
        <begin position="425"/>
        <end position="434"/>
    </location>
</feature>
<dbReference type="InterPro" id="IPR013809">
    <property type="entry name" value="ENTH"/>
</dbReference>
<dbReference type="Gene3D" id="1.25.40.90">
    <property type="match status" value="1"/>
</dbReference>
<feature type="compositionally biased region" description="Polar residues" evidence="1">
    <location>
        <begin position="204"/>
        <end position="223"/>
    </location>
</feature>
<evidence type="ECO:0000313" key="3">
    <source>
        <dbReference type="EMBL" id="KAK7689863.1"/>
    </source>
</evidence>
<dbReference type="GO" id="GO:0030276">
    <property type="term" value="F:clathrin binding"/>
    <property type="evidence" value="ECO:0007669"/>
    <property type="project" value="TreeGrafter"/>
</dbReference>
<dbReference type="PANTHER" id="PTHR12276">
    <property type="entry name" value="EPSIN/ENT-RELATED"/>
    <property type="match status" value="1"/>
</dbReference>
<evidence type="ECO:0000259" key="2">
    <source>
        <dbReference type="PROSITE" id="PS50942"/>
    </source>
</evidence>
<dbReference type="GO" id="GO:0005829">
    <property type="term" value="C:cytosol"/>
    <property type="evidence" value="ECO:0007669"/>
    <property type="project" value="GOC"/>
</dbReference>
<feature type="compositionally biased region" description="Polar residues" evidence="1">
    <location>
        <begin position="388"/>
        <end position="400"/>
    </location>
</feature>
<dbReference type="GO" id="GO:0030125">
    <property type="term" value="C:clathrin vesicle coat"/>
    <property type="evidence" value="ECO:0007669"/>
    <property type="project" value="TreeGrafter"/>
</dbReference>
<dbReference type="PANTHER" id="PTHR12276:SF45">
    <property type="entry name" value="CLATHRIN INTERACTOR 1"/>
    <property type="match status" value="1"/>
</dbReference>